<name>A0ABX1BGI8_9ACTN</name>
<evidence type="ECO:0000313" key="1">
    <source>
        <dbReference type="EMBL" id="NJP95457.1"/>
    </source>
</evidence>
<keyword evidence="2" id="KW-1185">Reference proteome</keyword>
<dbReference type="EMBL" id="JAATEP010000038">
    <property type="protein sequence ID" value="NJP95457.1"/>
    <property type="molecule type" value="Genomic_DNA"/>
</dbReference>
<reference evidence="1 2" key="1">
    <citation type="submission" date="2020-03" db="EMBL/GenBank/DDBJ databases">
        <title>WGS of actinomycetes isolated from Thailand.</title>
        <authorList>
            <person name="Thawai C."/>
        </authorList>
    </citation>
    <scope>NUCLEOTIDE SEQUENCE [LARGE SCALE GENOMIC DNA]</scope>
    <source>
        <strain evidence="1 2">FMUSA5-5</strain>
    </source>
</reference>
<accession>A0ABX1BGI8</accession>
<sequence>MIEQAIVDAYDDDDEQLSGLHVVIGDNLAVPFETTVLGLPLPGSPPGGAEWIHTFRRWAKVRA</sequence>
<evidence type="ECO:0000313" key="2">
    <source>
        <dbReference type="Proteomes" id="UP000696294"/>
    </source>
</evidence>
<comment type="caution">
    <text evidence="1">The sequence shown here is derived from an EMBL/GenBank/DDBJ whole genome shotgun (WGS) entry which is preliminary data.</text>
</comment>
<organism evidence="1 2">
    <name type="scientific">Nonomuraea composti</name>
    <dbReference type="NCBI Taxonomy" id="2720023"/>
    <lineage>
        <taxon>Bacteria</taxon>
        <taxon>Bacillati</taxon>
        <taxon>Actinomycetota</taxon>
        <taxon>Actinomycetes</taxon>
        <taxon>Streptosporangiales</taxon>
        <taxon>Streptosporangiaceae</taxon>
        <taxon>Nonomuraea</taxon>
    </lineage>
</organism>
<protein>
    <submittedName>
        <fullName evidence="1">Uncharacterized protein</fullName>
    </submittedName>
</protein>
<proteinExistence type="predicted"/>
<dbReference type="Proteomes" id="UP000696294">
    <property type="component" value="Unassembled WGS sequence"/>
</dbReference>
<gene>
    <name evidence="1" type="ORF">HCN51_39495</name>
</gene>